<feature type="domain" description="Reverse transcriptase" evidence="1">
    <location>
        <begin position="92"/>
        <end position="359"/>
    </location>
</feature>
<dbReference type="PANTHER" id="PTHR33332">
    <property type="entry name" value="REVERSE TRANSCRIPTASE DOMAIN-CONTAINING PROTEIN"/>
    <property type="match status" value="1"/>
</dbReference>
<dbReference type="AlphaFoldDB" id="A0A8C6TWG2"/>
<keyword evidence="3" id="KW-1185">Reference proteome</keyword>
<accession>A0A8C6TWG2</accession>
<evidence type="ECO:0000313" key="3">
    <source>
        <dbReference type="Proteomes" id="UP000694523"/>
    </source>
</evidence>
<evidence type="ECO:0000313" key="2">
    <source>
        <dbReference type="Ensembl" id="ENSNMLP00000028404.1"/>
    </source>
</evidence>
<sequence length="559" mass="63555">MNDIVENFNSFFVNVGPDLAAEIPECSNNEMESLIDINSKTMFLSGVTETEIIDVINGCKNKASTDCFDIDMTLVKQIIHSIVKPLTYICNLSFQTGTVPNKMKIAKVIPIHKNGNKHIFTNYRPVSLLPQFSKILEKLYNSRMDNFIDKHKLINEGQYGFRAARSTSMAIIDAIEEITNSLEGKKHAAGIFIDLKKAFDTLNHSILLKKLDRYGIRGVALSWIQSYLTGRQQYVKMGEFTSGYLDIGCGVPQGSVLGPKLFNLYINDICNVSKLLKLVIFADDTNVFYSNDNYSNLVTNINCELRKLKTWMDINKLSLNLNKTKVMFFGNYNGKPDSVNIDGVVLDTVSGIKFLGVIIDSKLSWKPHIRHIQGKVSKSISIINKAKFFLNYNALFLLYSSLVLPYLNYCVEVWGNNYKSSLHPLVILQKRAVRIIHKVGYYDHTNILFLQSKLLKMHDLVDFSTAQLLFKANKNVLPARIQMLFARTEGGYNLRGCDNFKTQAVSSTRKSMFVSVCGVKLWNKLGQNINNVQIFIISNQDIKKWYGQSTRRRKWVLDC</sequence>
<dbReference type="InterPro" id="IPR043502">
    <property type="entry name" value="DNA/RNA_pol_sf"/>
</dbReference>
<dbReference type="InterPro" id="IPR000477">
    <property type="entry name" value="RT_dom"/>
</dbReference>
<name>A0A8C6TWG2_9GOBI</name>
<dbReference type="PROSITE" id="PS50878">
    <property type="entry name" value="RT_POL"/>
    <property type="match status" value="1"/>
</dbReference>
<evidence type="ECO:0000259" key="1">
    <source>
        <dbReference type="PROSITE" id="PS50878"/>
    </source>
</evidence>
<proteinExistence type="predicted"/>
<dbReference type="Proteomes" id="UP000694523">
    <property type="component" value="Unplaced"/>
</dbReference>
<organism evidence="2 3">
    <name type="scientific">Neogobius melanostomus</name>
    <name type="common">round goby</name>
    <dbReference type="NCBI Taxonomy" id="47308"/>
    <lineage>
        <taxon>Eukaryota</taxon>
        <taxon>Metazoa</taxon>
        <taxon>Chordata</taxon>
        <taxon>Craniata</taxon>
        <taxon>Vertebrata</taxon>
        <taxon>Euteleostomi</taxon>
        <taxon>Actinopterygii</taxon>
        <taxon>Neopterygii</taxon>
        <taxon>Teleostei</taxon>
        <taxon>Neoteleostei</taxon>
        <taxon>Acanthomorphata</taxon>
        <taxon>Gobiaria</taxon>
        <taxon>Gobiiformes</taxon>
        <taxon>Gobioidei</taxon>
        <taxon>Gobiidae</taxon>
        <taxon>Benthophilinae</taxon>
        <taxon>Neogobiini</taxon>
        <taxon>Neogobius</taxon>
    </lineage>
</organism>
<reference evidence="2" key="1">
    <citation type="submission" date="2025-08" db="UniProtKB">
        <authorList>
            <consortium name="Ensembl"/>
        </authorList>
    </citation>
    <scope>IDENTIFICATION</scope>
</reference>
<protein>
    <recommendedName>
        <fullName evidence="1">Reverse transcriptase domain-containing protein</fullName>
    </recommendedName>
</protein>
<dbReference type="Ensembl" id="ENSNMLT00000031721.1">
    <property type="protein sequence ID" value="ENSNMLP00000028404.1"/>
    <property type="gene ID" value="ENSNMLG00000018070.1"/>
</dbReference>
<dbReference type="Pfam" id="PF00078">
    <property type="entry name" value="RVT_1"/>
    <property type="match status" value="1"/>
</dbReference>
<reference evidence="2" key="2">
    <citation type="submission" date="2025-09" db="UniProtKB">
        <authorList>
            <consortium name="Ensembl"/>
        </authorList>
    </citation>
    <scope>IDENTIFICATION</scope>
</reference>
<dbReference type="CDD" id="cd01650">
    <property type="entry name" value="RT_nLTR_like"/>
    <property type="match status" value="1"/>
</dbReference>
<dbReference type="SUPFAM" id="SSF56672">
    <property type="entry name" value="DNA/RNA polymerases"/>
    <property type="match status" value="1"/>
</dbReference>